<evidence type="ECO:0000313" key="2">
    <source>
        <dbReference type="Proteomes" id="UP000460257"/>
    </source>
</evidence>
<proteinExistence type="predicted"/>
<dbReference type="Gene3D" id="3.60.15.10">
    <property type="entry name" value="Ribonuclease Z/Hydroxyacylglutathione hydrolase-like"/>
    <property type="match status" value="1"/>
</dbReference>
<comment type="caution">
    <text evidence="1">The sequence shown here is derived from an EMBL/GenBank/DDBJ whole genome shotgun (WGS) entry which is preliminary data.</text>
</comment>
<sequence length="259" mass="29885">MNSLKTGEKMLRVTFIHHGAFVVETDTKQLVFDYFPSGTYINAVFHGKEPVFSAGKPIYVFASNCHKDQFSPEVLRWAEKYDVHYIFSRDIKLGKKYLIENGYDPAVRNNIKFIGPVSDYNTPDIKVHTLLSNDAGVAFLVETDGLTIYHAGDLSIWNVSEDGKELYREIYDGGYKKQIKHLSRRHIDIGFVVLDPRLGAGAYDGIDYFVQNIDCDLIFPMHCWENYSIIQKFKRRPQVAPFRDKIVDIDRDNIIFDIE</sequence>
<dbReference type="Pfam" id="PF13483">
    <property type="entry name" value="Lactamase_B_3"/>
    <property type="match status" value="1"/>
</dbReference>
<dbReference type="InterPro" id="IPR036866">
    <property type="entry name" value="RibonucZ/Hydroxyglut_hydro"/>
</dbReference>
<evidence type="ECO:0000313" key="1">
    <source>
        <dbReference type="EMBL" id="MQN01146.1"/>
    </source>
</evidence>
<dbReference type="EMBL" id="VOGC01000003">
    <property type="protein sequence ID" value="MQN01146.1"/>
    <property type="molecule type" value="Genomic_DNA"/>
</dbReference>
<protein>
    <submittedName>
        <fullName evidence="1">MBL fold metallo-hydrolase</fullName>
    </submittedName>
</protein>
<name>A0A6N7IZX1_9FIRM</name>
<accession>A0A6N7IZX1</accession>
<reference evidence="1" key="1">
    <citation type="journal article" date="2020" name="Appl. Environ. Microbiol.">
        <title>Medium-Chain Fatty Acid Synthesis by 'Candidatus Weimeria bifida' gen. nov., sp. nov., and 'Candidatus Pseudoramibacter fermentans' sp. nov.</title>
        <authorList>
            <person name="Scarborough M.J."/>
            <person name="Myers K.S."/>
            <person name="Donohue T.J."/>
            <person name="Noguera D.R."/>
        </authorList>
    </citation>
    <scope>NUCLEOTIDE SEQUENCE</scope>
    <source>
        <strain evidence="1">LCO1.1</strain>
    </source>
</reference>
<dbReference type="GO" id="GO:0016787">
    <property type="term" value="F:hydrolase activity"/>
    <property type="evidence" value="ECO:0007669"/>
    <property type="project" value="UniProtKB-KW"/>
</dbReference>
<dbReference type="SUPFAM" id="SSF56281">
    <property type="entry name" value="Metallo-hydrolase/oxidoreductase"/>
    <property type="match status" value="1"/>
</dbReference>
<gene>
    <name evidence="1" type="ORF">FRC54_04230</name>
</gene>
<dbReference type="Proteomes" id="UP000460257">
    <property type="component" value="Unassembled WGS sequence"/>
</dbReference>
<dbReference type="AlphaFoldDB" id="A0A6N7IZX1"/>
<keyword evidence="2" id="KW-1185">Reference proteome</keyword>
<dbReference type="PANTHER" id="PTHR42967:SF1">
    <property type="entry name" value="MBL FOLD METALLO-HYDROLASE"/>
    <property type="match status" value="1"/>
</dbReference>
<dbReference type="PANTHER" id="PTHR42967">
    <property type="entry name" value="METAL DEPENDENT HYDROLASE"/>
    <property type="match status" value="1"/>
</dbReference>
<organism evidence="1 2">
    <name type="scientific">Candidatus Weimeria bifida</name>
    <dbReference type="NCBI Taxonomy" id="2599074"/>
    <lineage>
        <taxon>Bacteria</taxon>
        <taxon>Bacillati</taxon>
        <taxon>Bacillota</taxon>
        <taxon>Clostridia</taxon>
        <taxon>Lachnospirales</taxon>
        <taxon>Lachnospiraceae</taxon>
        <taxon>Candidatus Weimeria</taxon>
    </lineage>
</organism>